<dbReference type="AlphaFoldDB" id="A0A847SFS6"/>
<dbReference type="EMBL" id="JABAIM010000003">
    <property type="protein sequence ID" value="NLR76276.1"/>
    <property type="molecule type" value="Genomic_DNA"/>
</dbReference>
<protein>
    <submittedName>
        <fullName evidence="1">Uncharacterized protein</fullName>
    </submittedName>
</protein>
<dbReference type="RefSeq" id="WP_168877940.1">
    <property type="nucleotide sequence ID" value="NZ_JABAIM010000003.1"/>
</dbReference>
<sequence length="125" mass="13959">MLRYLLLTGLLLALSGGQPDPLQHADARLRSQLRQDGVYRALLPKGDWMQCVLIEENARTSAYVDLETREIHQSPCPGDPGSIPLLDAFRVEAEGDILWYDPLAERYRPYAAFLTPRQAPPASGL</sequence>
<organism evidence="1 2">
    <name type="scientific">Leeia aquatica</name>
    <dbReference type="NCBI Taxonomy" id="2725557"/>
    <lineage>
        <taxon>Bacteria</taxon>
        <taxon>Pseudomonadati</taxon>
        <taxon>Pseudomonadota</taxon>
        <taxon>Betaproteobacteria</taxon>
        <taxon>Neisseriales</taxon>
        <taxon>Leeiaceae</taxon>
        <taxon>Leeia</taxon>
    </lineage>
</organism>
<gene>
    <name evidence="1" type="ORF">HF682_14010</name>
</gene>
<evidence type="ECO:0000313" key="1">
    <source>
        <dbReference type="EMBL" id="NLR76276.1"/>
    </source>
</evidence>
<evidence type="ECO:0000313" key="2">
    <source>
        <dbReference type="Proteomes" id="UP000587991"/>
    </source>
</evidence>
<proteinExistence type="predicted"/>
<reference evidence="1 2" key="1">
    <citation type="submission" date="2020-04" db="EMBL/GenBank/DDBJ databases">
        <title>Draft genome of Leeia sp. IMCC25680.</title>
        <authorList>
            <person name="Song J."/>
            <person name="Cho J.-C."/>
        </authorList>
    </citation>
    <scope>NUCLEOTIDE SEQUENCE [LARGE SCALE GENOMIC DNA]</scope>
    <source>
        <strain evidence="1 2">IMCC25680</strain>
    </source>
</reference>
<keyword evidence="2" id="KW-1185">Reference proteome</keyword>
<dbReference type="Proteomes" id="UP000587991">
    <property type="component" value="Unassembled WGS sequence"/>
</dbReference>
<accession>A0A847SFS6</accession>
<name>A0A847SFS6_9NEIS</name>
<comment type="caution">
    <text evidence="1">The sequence shown here is derived from an EMBL/GenBank/DDBJ whole genome shotgun (WGS) entry which is preliminary data.</text>
</comment>